<evidence type="ECO:0000256" key="3">
    <source>
        <dbReference type="RuleBase" id="RU003616"/>
    </source>
</evidence>
<feature type="domain" description="CS" evidence="6">
    <location>
        <begin position="64"/>
        <end position="168"/>
    </location>
</feature>
<keyword evidence="1" id="KW-0346">Stress response</keyword>
<name>A0A7W5G6Y7_9GAMM</name>
<dbReference type="PANTHER" id="PTHR46733">
    <property type="entry name" value="26.5 KDA HEAT SHOCK PROTEIN, MITOCHONDRIAL"/>
    <property type="match status" value="1"/>
</dbReference>
<evidence type="ECO:0000313" key="7">
    <source>
        <dbReference type="EMBL" id="MBB3142670.1"/>
    </source>
</evidence>
<dbReference type="GO" id="GO:0009408">
    <property type="term" value="P:response to heat"/>
    <property type="evidence" value="ECO:0007669"/>
    <property type="project" value="InterPro"/>
</dbReference>
<dbReference type="Proteomes" id="UP000525987">
    <property type="component" value="Unassembled WGS sequence"/>
</dbReference>
<feature type="compositionally biased region" description="Low complexity" evidence="4">
    <location>
        <begin position="8"/>
        <end position="19"/>
    </location>
</feature>
<dbReference type="RefSeq" id="WP_183389036.1">
    <property type="nucleotide sequence ID" value="NZ_JACHXM010000025.1"/>
</dbReference>
<evidence type="ECO:0000256" key="2">
    <source>
        <dbReference type="PROSITE-ProRule" id="PRU00285"/>
    </source>
</evidence>
<dbReference type="PROSITE" id="PS51203">
    <property type="entry name" value="CS"/>
    <property type="match status" value="1"/>
</dbReference>
<feature type="region of interest" description="Disordered" evidence="4">
    <location>
        <begin position="1"/>
        <end position="33"/>
    </location>
</feature>
<comment type="similarity">
    <text evidence="2 3">Belongs to the small heat shock protein (HSP20) family.</text>
</comment>
<evidence type="ECO:0000259" key="6">
    <source>
        <dbReference type="PROSITE" id="PS51203"/>
    </source>
</evidence>
<dbReference type="Pfam" id="PF00011">
    <property type="entry name" value="HSP20"/>
    <property type="match status" value="1"/>
</dbReference>
<evidence type="ECO:0000313" key="8">
    <source>
        <dbReference type="Proteomes" id="UP000525987"/>
    </source>
</evidence>
<dbReference type="PROSITE" id="PS01031">
    <property type="entry name" value="SHSP"/>
    <property type="match status" value="1"/>
</dbReference>
<feature type="domain" description="SHSP" evidence="5">
    <location>
        <begin position="60"/>
        <end position="171"/>
    </location>
</feature>
<sequence>MADKKLKGASAAASQLAKAPETKAEEPASRPISPFRELDRMFDGLLARDWMHPLRWERMSSLEPRMPRVDILDKDAEVVLRAEIPGIEREDLDVSVTDRTVTIKGESHKETRQEEGEYYRCEISHGSVLRTVELPCDIDADKAEANFRNGVLELTLPKVKEAHRRRLDIQA</sequence>
<reference evidence="7 8" key="1">
    <citation type="submission" date="2020-08" db="EMBL/GenBank/DDBJ databases">
        <title>Genomic Encyclopedia of Type Strains, Phase III (KMG-III): the genomes of soil and plant-associated and newly described type strains.</title>
        <authorList>
            <person name="Whitman W."/>
        </authorList>
    </citation>
    <scope>NUCLEOTIDE SEQUENCE [LARGE SCALE GENOMIC DNA]</scope>
    <source>
        <strain evidence="7 8">CECT 5995</strain>
    </source>
</reference>
<gene>
    <name evidence="7" type="ORF">FHR96_003570</name>
</gene>
<proteinExistence type="inferred from homology"/>
<protein>
    <submittedName>
        <fullName evidence="7">HSP20 family protein</fullName>
    </submittedName>
</protein>
<dbReference type="SUPFAM" id="SSF49764">
    <property type="entry name" value="HSP20-like chaperones"/>
    <property type="match status" value="1"/>
</dbReference>
<dbReference type="InterPro" id="IPR007052">
    <property type="entry name" value="CS_dom"/>
</dbReference>
<evidence type="ECO:0000256" key="1">
    <source>
        <dbReference type="ARBA" id="ARBA00023016"/>
    </source>
</evidence>
<evidence type="ECO:0000256" key="4">
    <source>
        <dbReference type="SAM" id="MobiDB-lite"/>
    </source>
</evidence>
<dbReference type="EMBL" id="JACHXM010000025">
    <property type="protein sequence ID" value="MBB3142670.1"/>
    <property type="molecule type" value="Genomic_DNA"/>
</dbReference>
<keyword evidence="8" id="KW-1185">Reference proteome</keyword>
<dbReference type="Gene3D" id="2.60.40.790">
    <property type="match status" value="1"/>
</dbReference>
<organism evidence="7 8">
    <name type="scientific">Halomonas organivorans</name>
    <dbReference type="NCBI Taxonomy" id="257772"/>
    <lineage>
        <taxon>Bacteria</taxon>
        <taxon>Pseudomonadati</taxon>
        <taxon>Pseudomonadota</taxon>
        <taxon>Gammaproteobacteria</taxon>
        <taxon>Oceanospirillales</taxon>
        <taxon>Halomonadaceae</taxon>
        <taxon>Halomonas</taxon>
    </lineage>
</organism>
<evidence type="ECO:0000259" key="5">
    <source>
        <dbReference type="PROSITE" id="PS01031"/>
    </source>
</evidence>
<dbReference type="InterPro" id="IPR008978">
    <property type="entry name" value="HSP20-like_chaperone"/>
</dbReference>
<dbReference type="InterPro" id="IPR044587">
    <property type="entry name" value="HSP21-like"/>
</dbReference>
<dbReference type="InterPro" id="IPR002068">
    <property type="entry name" value="A-crystallin/Hsp20_dom"/>
</dbReference>
<accession>A0A7W5G6Y7</accession>
<dbReference type="AlphaFoldDB" id="A0A7W5G6Y7"/>
<comment type="caution">
    <text evidence="7">The sequence shown here is derived from an EMBL/GenBank/DDBJ whole genome shotgun (WGS) entry which is preliminary data.</text>
</comment>
<dbReference type="PANTHER" id="PTHR46733:SF4">
    <property type="entry name" value="HEAT SHOCK PROTEIN 21, CHLOROPLASTIC"/>
    <property type="match status" value="1"/>
</dbReference>
<dbReference type="CDD" id="cd06464">
    <property type="entry name" value="ACD_sHsps-like"/>
    <property type="match status" value="1"/>
</dbReference>